<evidence type="ECO:0000256" key="3">
    <source>
        <dbReference type="ARBA" id="ARBA00023052"/>
    </source>
</evidence>
<proteinExistence type="inferred from homology"/>
<dbReference type="InterPro" id="IPR029061">
    <property type="entry name" value="THDP-binding"/>
</dbReference>
<dbReference type="EMBL" id="CP028490">
    <property type="protein sequence ID" value="AVX24210.1"/>
    <property type="molecule type" value="Genomic_DNA"/>
</dbReference>
<feature type="domain" description="Transketolase N-terminal" evidence="4">
    <location>
        <begin position="18"/>
        <end position="266"/>
    </location>
</feature>
<evidence type="ECO:0000313" key="5">
    <source>
        <dbReference type="EMBL" id="AVX24210.1"/>
    </source>
</evidence>
<dbReference type="RefSeq" id="WP_057419643.1">
    <property type="nucleotide sequence ID" value="NZ_CP028490.1"/>
</dbReference>
<organism evidence="5 6">
    <name type="scientific">Pseudomonas syringae pv. atrofaciens</name>
    <dbReference type="NCBI Taxonomy" id="192087"/>
    <lineage>
        <taxon>Bacteria</taxon>
        <taxon>Pseudomonadati</taxon>
        <taxon>Pseudomonadota</taxon>
        <taxon>Gammaproteobacteria</taxon>
        <taxon>Pseudomonadales</taxon>
        <taxon>Pseudomonadaceae</taxon>
        <taxon>Pseudomonas</taxon>
        <taxon>Pseudomonas syringae</taxon>
    </lineage>
</organism>
<accession>A0AAD0I9F6</accession>
<dbReference type="CDD" id="cd02012">
    <property type="entry name" value="TPP_TK"/>
    <property type="match status" value="1"/>
</dbReference>
<dbReference type="PANTHER" id="PTHR47514:SF1">
    <property type="entry name" value="TRANSKETOLASE N-TERMINAL SECTION-RELATED"/>
    <property type="match status" value="1"/>
</dbReference>
<comment type="cofactor">
    <cofactor evidence="1">
        <name>thiamine diphosphate</name>
        <dbReference type="ChEBI" id="CHEBI:58937"/>
    </cofactor>
</comment>
<comment type="similarity">
    <text evidence="2">Belongs to the transketolase family.</text>
</comment>
<dbReference type="Pfam" id="PF00456">
    <property type="entry name" value="Transketolase_N"/>
    <property type="match status" value="1"/>
</dbReference>
<evidence type="ECO:0000259" key="4">
    <source>
        <dbReference type="Pfam" id="PF00456"/>
    </source>
</evidence>
<sequence length="282" mass="30999">MTATTLSAPSTSLAQRAHNIRRHALRMGQVQGQGYVGQALGAADLLAVSYFHALNYRPEDPEWEQRDRFYLSIGHYAIALYAALIEAEIIPFDELETYGSDDSRLPMSGMATYTPGMEITGGSLGHGLGIAVGACLGLKRKNSSAFVYNLLSDGELNEGSTWEAAMSASHWKLDNLIAIIDVNNQQADGHSSEVLAFEPIVDRWQAFGWFTQRVDGNDLDALVAAFDNARQHAGAQPRIIICDTKMGKGVAFLETREKTHFIRVDEHEWDVALNNLDEGKTV</sequence>
<dbReference type="InterPro" id="IPR005474">
    <property type="entry name" value="Transketolase_N"/>
</dbReference>
<protein>
    <submittedName>
        <fullName evidence="5">Transketolase</fullName>
    </submittedName>
</protein>
<evidence type="ECO:0000256" key="1">
    <source>
        <dbReference type="ARBA" id="ARBA00001964"/>
    </source>
</evidence>
<dbReference type="AlphaFoldDB" id="A0AAD0I9F6"/>
<evidence type="ECO:0000256" key="2">
    <source>
        <dbReference type="ARBA" id="ARBA00007131"/>
    </source>
</evidence>
<dbReference type="SUPFAM" id="SSF52518">
    <property type="entry name" value="Thiamin diphosphate-binding fold (THDP-binding)"/>
    <property type="match status" value="1"/>
</dbReference>
<keyword evidence="3" id="KW-0786">Thiamine pyrophosphate</keyword>
<dbReference type="PANTHER" id="PTHR47514">
    <property type="entry name" value="TRANSKETOLASE N-TERMINAL SECTION-RELATED"/>
    <property type="match status" value="1"/>
</dbReference>
<evidence type="ECO:0000313" key="6">
    <source>
        <dbReference type="Proteomes" id="UP000240475"/>
    </source>
</evidence>
<reference evidence="5 6" key="1">
    <citation type="submission" date="2018-04" db="EMBL/GenBank/DDBJ databases">
        <authorList>
            <person name="Cha J.-S."/>
        </authorList>
    </citation>
    <scope>NUCLEOTIDE SEQUENCE [LARGE SCALE GENOMIC DNA]</scope>
    <source>
        <strain evidence="5 6">LMG5095</strain>
    </source>
</reference>
<dbReference type="Proteomes" id="UP000240475">
    <property type="component" value="Chromosome"/>
</dbReference>
<gene>
    <name evidence="5" type="ORF">DA456_12800</name>
</gene>
<dbReference type="Gene3D" id="3.40.50.970">
    <property type="match status" value="1"/>
</dbReference>
<name>A0AAD0I9F6_PSESX</name>